<dbReference type="Gene3D" id="3.40.50.10420">
    <property type="entry name" value="NagB/RpiA/CoA transferase-like"/>
    <property type="match status" value="1"/>
</dbReference>
<keyword evidence="5" id="KW-0460">Magnesium</keyword>
<feature type="binding site" evidence="4">
    <location>
        <begin position="138"/>
        <end position="146"/>
    </location>
    <ligand>
        <name>ATP</name>
        <dbReference type="ChEBI" id="CHEBI:30616"/>
    </ligand>
</feature>
<keyword evidence="3 4" id="KW-0067">ATP-binding</keyword>
<evidence type="ECO:0000313" key="7">
    <source>
        <dbReference type="Proteomes" id="UP000523000"/>
    </source>
</evidence>
<comment type="caution">
    <text evidence="6">The sequence shown here is derived from an EMBL/GenBank/DDBJ whole genome shotgun (WGS) entry which is preliminary data.</text>
</comment>
<dbReference type="EC" id="6.3.3.2" evidence="5"/>
<dbReference type="EMBL" id="JACHVS010000001">
    <property type="protein sequence ID" value="MBB2993846.1"/>
    <property type="molecule type" value="Genomic_DNA"/>
</dbReference>
<dbReference type="PANTHER" id="PTHR23407">
    <property type="entry name" value="ATPASE INHIBITOR/5-FORMYLTETRAHYDROFOLATE CYCLO-LIGASE"/>
    <property type="match status" value="1"/>
</dbReference>
<feature type="binding site" evidence="4">
    <location>
        <position position="59"/>
    </location>
    <ligand>
        <name>substrate</name>
    </ligand>
</feature>
<dbReference type="SUPFAM" id="SSF100950">
    <property type="entry name" value="NagB/RpiA/CoA transferase-like"/>
    <property type="match status" value="1"/>
</dbReference>
<evidence type="ECO:0000256" key="3">
    <source>
        <dbReference type="ARBA" id="ARBA00022840"/>
    </source>
</evidence>
<reference evidence="6 7" key="1">
    <citation type="submission" date="2020-08" db="EMBL/GenBank/DDBJ databases">
        <title>Sequencing the genomes of 1000 actinobacteria strains.</title>
        <authorList>
            <person name="Klenk H.-P."/>
        </authorList>
    </citation>
    <scope>NUCLEOTIDE SEQUENCE [LARGE SCALE GENOMIC DNA]</scope>
    <source>
        <strain evidence="6 7">DSM 22826</strain>
    </source>
</reference>
<evidence type="ECO:0000313" key="6">
    <source>
        <dbReference type="EMBL" id="MBB2993846.1"/>
    </source>
</evidence>
<keyword evidence="2 4" id="KW-0547">Nucleotide-binding</keyword>
<feature type="binding site" evidence="4">
    <location>
        <position position="54"/>
    </location>
    <ligand>
        <name>substrate</name>
    </ligand>
</feature>
<evidence type="ECO:0000256" key="2">
    <source>
        <dbReference type="ARBA" id="ARBA00022741"/>
    </source>
</evidence>
<dbReference type="InterPro" id="IPR002698">
    <property type="entry name" value="FTHF_cligase"/>
</dbReference>
<name>A0A839QIK0_9MICC</name>
<dbReference type="PANTHER" id="PTHR23407:SF1">
    <property type="entry name" value="5-FORMYLTETRAHYDROFOLATE CYCLO-LIGASE"/>
    <property type="match status" value="1"/>
</dbReference>
<dbReference type="Pfam" id="PF01812">
    <property type="entry name" value="5-FTHF_cyc-lig"/>
    <property type="match status" value="1"/>
</dbReference>
<dbReference type="NCBIfam" id="TIGR02727">
    <property type="entry name" value="MTHFS_bact"/>
    <property type="match status" value="1"/>
</dbReference>
<keyword evidence="5" id="KW-0479">Metal-binding</keyword>
<proteinExistence type="inferred from homology"/>
<gene>
    <name evidence="6" type="ORF">E9229_000037</name>
</gene>
<dbReference type="AlphaFoldDB" id="A0A839QIK0"/>
<evidence type="ECO:0000256" key="5">
    <source>
        <dbReference type="RuleBase" id="RU361279"/>
    </source>
</evidence>
<comment type="catalytic activity">
    <reaction evidence="5">
        <text>(6S)-5-formyl-5,6,7,8-tetrahydrofolate + ATP = (6R)-5,10-methenyltetrahydrofolate + ADP + phosphate</text>
        <dbReference type="Rhea" id="RHEA:10488"/>
        <dbReference type="ChEBI" id="CHEBI:30616"/>
        <dbReference type="ChEBI" id="CHEBI:43474"/>
        <dbReference type="ChEBI" id="CHEBI:57455"/>
        <dbReference type="ChEBI" id="CHEBI:57457"/>
        <dbReference type="ChEBI" id="CHEBI:456216"/>
        <dbReference type="EC" id="6.3.3.2"/>
    </reaction>
</comment>
<dbReference type="InterPro" id="IPR024185">
    <property type="entry name" value="FTHF_cligase-like_sf"/>
</dbReference>
<dbReference type="GO" id="GO:0005524">
    <property type="term" value="F:ATP binding"/>
    <property type="evidence" value="ECO:0007669"/>
    <property type="project" value="UniProtKB-KW"/>
</dbReference>
<feature type="binding site" evidence="4">
    <location>
        <begin position="7"/>
        <end position="11"/>
    </location>
    <ligand>
        <name>ATP</name>
        <dbReference type="ChEBI" id="CHEBI:30616"/>
    </ligand>
</feature>
<dbReference type="InterPro" id="IPR037171">
    <property type="entry name" value="NagB/RpiA_transferase-like"/>
</dbReference>
<protein>
    <recommendedName>
        <fullName evidence="5">5-formyltetrahydrofolate cyclo-ligase</fullName>
        <ecNumber evidence="5">6.3.3.2</ecNumber>
    </recommendedName>
</protein>
<comment type="similarity">
    <text evidence="1 5">Belongs to the 5-formyltetrahydrofolate cyclo-ligase family.</text>
</comment>
<dbReference type="Proteomes" id="UP000523000">
    <property type="component" value="Unassembled WGS sequence"/>
</dbReference>
<comment type="cofactor">
    <cofactor evidence="5">
        <name>Mg(2+)</name>
        <dbReference type="ChEBI" id="CHEBI:18420"/>
    </cofactor>
</comment>
<accession>A0A839QIK0</accession>
<organism evidence="6 7">
    <name type="scientific">Paeniglutamicibacter cryotolerans</name>
    <dbReference type="NCBI Taxonomy" id="670079"/>
    <lineage>
        <taxon>Bacteria</taxon>
        <taxon>Bacillati</taxon>
        <taxon>Actinomycetota</taxon>
        <taxon>Actinomycetes</taxon>
        <taxon>Micrococcales</taxon>
        <taxon>Micrococcaceae</taxon>
        <taxon>Paeniglutamicibacter</taxon>
    </lineage>
</organism>
<dbReference type="RefSeq" id="WP_183509191.1">
    <property type="nucleotide sequence ID" value="NZ_BAABGK010000092.1"/>
</dbReference>
<keyword evidence="7" id="KW-1185">Reference proteome</keyword>
<dbReference type="GO" id="GO:0046872">
    <property type="term" value="F:metal ion binding"/>
    <property type="evidence" value="ECO:0007669"/>
    <property type="project" value="UniProtKB-KW"/>
</dbReference>
<dbReference type="PIRSF" id="PIRSF006806">
    <property type="entry name" value="FTHF_cligase"/>
    <property type="match status" value="1"/>
</dbReference>
<keyword evidence="6" id="KW-0436">Ligase</keyword>
<evidence type="ECO:0000256" key="4">
    <source>
        <dbReference type="PIRSR" id="PIRSR006806-1"/>
    </source>
</evidence>
<sequence>MDEIAAKDAIRSGLRAARRELEPAARQAQMDAAGAHLIDWLDKNAVHRTVTAFLSYGAEPPTGKLLTALHARGYRVLVPICEPERRLSWAAWYPGIDMARCAVAPIDEPVGPRFDASVMPLVDAVLVPAQAVDSNGDRLGQGGGYYDRFIASLDAAASRPALLAVVYEHELVEPGSFPVQEFDRRVDAVFTAAGRRTFGV</sequence>
<dbReference type="GO" id="GO:0009396">
    <property type="term" value="P:folic acid-containing compound biosynthetic process"/>
    <property type="evidence" value="ECO:0007669"/>
    <property type="project" value="TreeGrafter"/>
</dbReference>
<evidence type="ECO:0000256" key="1">
    <source>
        <dbReference type="ARBA" id="ARBA00010638"/>
    </source>
</evidence>
<dbReference type="GO" id="GO:0035999">
    <property type="term" value="P:tetrahydrofolate interconversion"/>
    <property type="evidence" value="ECO:0007669"/>
    <property type="project" value="TreeGrafter"/>
</dbReference>
<dbReference type="GO" id="GO:0030272">
    <property type="term" value="F:5-formyltetrahydrofolate cyclo-ligase activity"/>
    <property type="evidence" value="ECO:0007669"/>
    <property type="project" value="UniProtKB-EC"/>
</dbReference>